<sequence length="640" mass="72217">MGDALAVEEQRSILSTQSVLPSPVRHYQQRVLLSSTALSADFLELVKRIRALTIRLLPVEVELTDITDATSSIITPEVIRSFALCGGDFGEAVPFCLLRAKALFVKEGYQNPADYDECCCRATACEVLARRIVHNLPADRLESVMSTRFRYRDSDGDVSAATSLLETAIDQHCTIFLASTEAQYVVNCLWRGDWVQQNNENDDIDYVRYEPVERTTVWQHLNPQRMNVPRYQTAFRQVMWIVFLFVYSQSVQSPLDSLDPEHEFDEWEYVLYTMTLAYLIEEGVKVVKTIKLAPRPLATIGFWTVINFITDGLLLSAFALRIAGLSMEDNKSEKAQQLHFKSFQVLSCVAPLIWIKLLTVFDGFKVVGTLQVVTFRMLRESAIFFILLALMGCGFLQSMYALDAADGESGGGAIVINSLIQALLGAPDFETPNERFGWPFGLIVYYEYTWNFLSTIILVNVLIALFGSAYSDVEENATDEYLAFFAQKTISLIRAPDSFVYPAPFNLLEVIFVAPLEYLLPSSSYFALNKIIMSIVFFPVLILVALFESQIAHSKSHRLRDYFSGPPPDEEGDPKIEDPTCEEEGEISRLTFEQLTEKFPSTAVTEGAVLLRELRVLREKVEGLERDMEGKKEIGKGDDE</sequence>
<dbReference type="VEuPathDB" id="FungiDB:TREMEDRAFT_74757"/>
<feature type="transmembrane region" description="Helical" evidence="2">
    <location>
        <begin position="299"/>
        <end position="323"/>
    </location>
</feature>
<dbReference type="Proteomes" id="UP000289152">
    <property type="component" value="Unassembled WGS sequence"/>
</dbReference>
<dbReference type="STRING" id="5217.A0A4Q1BTH1"/>
<dbReference type="InterPro" id="IPR056337">
    <property type="entry name" value="LHD_YVC1"/>
</dbReference>
<keyword evidence="1" id="KW-0175">Coiled coil</keyword>
<dbReference type="PANTHER" id="PTHR35859">
    <property type="entry name" value="NONSELECTIVE CATION CHANNEL PROTEIN"/>
    <property type="match status" value="1"/>
</dbReference>
<dbReference type="OrthoDB" id="301415at2759"/>
<comment type="caution">
    <text evidence="5">The sequence shown here is derived from an EMBL/GenBank/DDBJ whole genome shotgun (WGS) entry which is preliminary data.</text>
</comment>
<evidence type="ECO:0000256" key="1">
    <source>
        <dbReference type="SAM" id="Coils"/>
    </source>
</evidence>
<dbReference type="Pfam" id="PF23190">
    <property type="entry name" value="LHD_TRPY1"/>
    <property type="match status" value="1"/>
</dbReference>
<gene>
    <name evidence="5" type="ORF">M231_01466</name>
</gene>
<feature type="domain" description="YVC1 N-terminal linker helical" evidence="3">
    <location>
        <begin position="44"/>
        <end position="221"/>
    </location>
</feature>
<protein>
    <submittedName>
        <fullName evidence="5">Calcium activated cation channel</fullName>
    </submittedName>
</protein>
<keyword evidence="2" id="KW-1133">Transmembrane helix</keyword>
<dbReference type="PANTHER" id="PTHR35859:SF4">
    <property type="entry name" value="MEMBRANE CHANNEL PROTEIN, PUTATIVE (AFU_ORTHOLOGUE AFUA_6G11300)-RELATED"/>
    <property type="match status" value="1"/>
</dbReference>
<evidence type="ECO:0000256" key="2">
    <source>
        <dbReference type="SAM" id="Phobius"/>
    </source>
</evidence>
<dbReference type="InterPro" id="IPR052971">
    <property type="entry name" value="TRP_calcium_channel"/>
</dbReference>
<feature type="transmembrane region" description="Helical" evidence="2">
    <location>
        <begin position="448"/>
        <end position="466"/>
    </location>
</feature>
<dbReference type="InterPro" id="IPR056336">
    <property type="entry name" value="YVC1_C"/>
</dbReference>
<evidence type="ECO:0000313" key="5">
    <source>
        <dbReference type="EMBL" id="RXK41316.1"/>
    </source>
</evidence>
<feature type="transmembrane region" description="Helical" evidence="2">
    <location>
        <begin position="526"/>
        <end position="547"/>
    </location>
</feature>
<dbReference type="EMBL" id="SDIL01000010">
    <property type="protein sequence ID" value="RXK41316.1"/>
    <property type="molecule type" value="Genomic_DNA"/>
</dbReference>
<accession>A0A4Q1BTH1</accession>
<dbReference type="AlphaFoldDB" id="A0A4Q1BTH1"/>
<dbReference type="Pfam" id="PF23317">
    <property type="entry name" value="YVC1_C"/>
    <property type="match status" value="1"/>
</dbReference>
<keyword evidence="2" id="KW-0472">Membrane</keyword>
<reference evidence="5 6" key="1">
    <citation type="submission" date="2016-06" db="EMBL/GenBank/DDBJ databases">
        <title>Evolution of pathogenesis and genome organization in the Tremellales.</title>
        <authorList>
            <person name="Cuomo C."/>
            <person name="Litvintseva A."/>
            <person name="Heitman J."/>
            <person name="Chen Y."/>
            <person name="Sun S."/>
            <person name="Springer D."/>
            <person name="Dromer F."/>
            <person name="Young S."/>
            <person name="Zeng Q."/>
            <person name="Chapman S."/>
            <person name="Gujja S."/>
            <person name="Saif S."/>
            <person name="Birren B."/>
        </authorList>
    </citation>
    <scope>NUCLEOTIDE SEQUENCE [LARGE SCALE GENOMIC DNA]</scope>
    <source>
        <strain evidence="5 6">ATCC 28783</strain>
    </source>
</reference>
<dbReference type="InParanoid" id="A0A4Q1BTH1"/>
<feature type="domain" description="Calcium channel YVC1-like C-terminal transmembrane" evidence="4">
    <location>
        <begin position="269"/>
        <end position="555"/>
    </location>
</feature>
<feature type="transmembrane region" description="Helical" evidence="2">
    <location>
        <begin position="382"/>
        <end position="402"/>
    </location>
</feature>
<feature type="transmembrane region" description="Helical" evidence="2">
    <location>
        <begin position="499"/>
        <end position="520"/>
    </location>
</feature>
<keyword evidence="2" id="KW-0812">Transmembrane</keyword>
<evidence type="ECO:0000259" key="4">
    <source>
        <dbReference type="Pfam" id="PF23317"/>
    </source>
</evidence>
<organism evidence="5 6">
    <name type="scientific">Tremella mesenterica</name>
    <name type="common">Jelly fungus</name>
    <dbReference type="NCBI Taxonomy" id="5217"/>
    <lineage>
        <taxon>Eukaryota</taxon>
        <taxon>Fungi</taxon>
        <taxon>Dikarya</taxon>
        <taxon>Basidiomycota</taxon>
        <taxon>Agaricomycotina</taxon>
        <taxon>Tremellomycetes</taxon>
        <taxon>Tremellales</taxon>
        <taxon>Tremellaceae</taxon>
        <taxon>Tremella</taxon>
    </lineage>
</organism>
<name>A0A4Q1BTH1_TREME</name>
<evidence type="ECO:0000313" key="6">
    <source>
        <dbReference type="Proteomes" id="UP000289152"/>
    </source>
</evidence>
<evidence type="ECO:0000259" key="3">
    <source>
        <dbReference type="Pfam" id="PF23190"/>
    </source>
</evidence>
<proteinExistence type="predicted"/>
<feature type="coiled-coil region" evidence="1">
    <location>
        <begin position="607"/>
        <end position="634"/>
    </location>
</feature>
<keyword evidence="6" id="KW-1185">Reference proteome</keyword>